<accession>A0A9P6KET2</accession>
<evidence type="ECO:0000259" key="1">
    <source>
        <dbReference type="PROSITE" id="PS50287"/>
    </source>
</evidence>
<proteinExistence type="predicted"/>
<dbReference type="PROSITE" id="PS50287">
    <property type="entry name" value="SRCR_2"/>
    <property type="match status" value="1"/>
</dbReference>
<reference evidence="2" key="1">
    <citation type="journal article" date="2020" name="Fungal Divers.">
        <title>Resolving the Mortierellaceae phylogeny through synthesis of multi-gene phylogenetics and phylogenomics.</title>
        <authorList>
            <person name="Vandepol N."/>
            <person name="Liber J."/>
            <person name="Desiro A."/>
            <person name="Na H."/>
            <person name="Kennedy M."/>
            <person name="Barry K."/>
            <person name="Grigoriev I.V."/>
            <person name="Miller A.N."/>
            <person name="O'Donnell K."/>
            <person name="Stajich J.E."/>
            <person name="Bonito G."/>
        </authorList>
    </citation>
    <scope>NUCLEOTIDE SEQUENCE</scope>
    <source>
        <strain evidence="2">KOD1015</strain>
    </source>
</reference>
<dbReference type="OrthoDB" id="2368393at2759"/>
<dbReference type="InterPro" id="IPR001190">
    <property type="entry name" value="SRCR"/>
</dbReference>
<evidence type="ECO:0000313" key="2">
    <source>
        <dbReference type="EMBL" id="KAF9582218.1"/>
    </source>
</evidence>
<name>A0A9P6KET2_9FUNG</name>
<dbReference type="Proteomes" id="UP000780801">
    <property type="component" value="Unassembled WGS sequence"/>
</dbReference>
<dbReference type="EMBL" id="JAABOA010001134">
    <property type="protein sequence ID" value="KAF9582218.1"/>
    <property type="molecule type" value="Genomic_DNA"/>
</dbReference>
<sequence length="205" mass="22466">MADMCRVFGEDCIGLQGEWGCGAFDDEEGRRGCLFRPSHGVSASNIIFDHEIGENRQRGNNGGQCLFGRKVARFNQGRSITTGGDGNHEETSGADLGFKDISGFFLGSINNTMSQLHDTYLELDKIENGFDSEAMGTSDMVLKIVNMLRLTPPIPRWQCQACKGTCNILFSFKPSWRDVCKHDACVKYLGGYKGTEASPSCTLIG</sequence>
<protein>
    <recommendedName>
        <fullName evidence="1">SRCR domain-containing protein</fullName>
    </recommendedName>
</protein>
<evidence type="ECO:0000313" key="3">
    <source>
        <dbReference type="Proteomes" id="UP000780801"/>
    </source>
</evidence>
<feature type="domain" description="SRCR" evidence="1">
    <location>
        <begin position="148"/>
        <end position="205"/>
    </location>
</feature>
<dbReference type="AlphaFoldDB" id="A0A9P6KET2"/>
<keyword evidence="3" id="KW-1185">Reference proteome</keyword>
<gene>
    <name evidence="2" type="ORF">BGW38_000493</name>
</gene>
<organism evidence="2 3">
    <name type="scientific">Lunasporangiospora selenospora</name>
    <dbReference type="NCBI Taxonomy" id="979761"/>
    <lineage>
        <taxon>Eukaryota</taxon>
        <taxon>Fungi</taxon>
        <taxon>Fungi incertae sedis</taxon>
        <taxon>Mucoromycota</taxon>
        <taxon>Mortierellomycotina</taxon>
        <taxon>Mortierellomycetes</taxon>
        <taxon>Mortierellales</taxon>
        <taxon>Mortierellaceae</taxon>
        <taxon>Lunasporangiospora</taxon>
    </lineage>
</organism>
<dbReference type="GO" id="GO:0016020">
    <property type="term" value="C:membrane"/>
    <property type="evidence" value="ECO:0007669"/>
    <property type="project" value="InterPro"/>
</dbReference>
<comment type="caution">
    <text evidence="2">The sequence shown here is derived from an EMBL/GenBank/DDBJ whole genome shotgun (WGS) entry which is preliminary data.</text>
</comment>